<organism evidence="1 2">
    <name type="scientific">Protopolystoma xenopodis</name>
    <dbReference type="NCBI Taxonomy" id="117903"/>
    <lineage>
        <taxon>Eukaryota</taxon>
        <taxon>Metazoa</taxon>
        <taxon>Spiralia</taxon>
        <taxon>Lophotrochozoa</taxon>
        <taxon>Platyhelminthes</taxon>
        <taxon>Monogenea</taxon>
        <taxon>Polyopisthocotylea</taxon>
        <taxon>Polystomatidea</taxon>
        <taxon>Polystomatidae</taxon>
        <taxon>Protopolystoma</taxon>
    </lineage>
</organism>
<dbReference type="Proteomes" id="UP000784294">
    <property type="component" value="Unassembled WGS sequence"/>
</dbReference>
<gene>
    <name evidence="1" type="ORF">PXEA_LOCUS9311</name>
</gene>
<comment type="caution">
    <text evidence="1">The sequence shown here is derived from an EMBL/GenBank/DDBJ whole genome shotgun (WGS) entry which is preliminary data.</text>
</comment>
<dbReference type="EMBL" id="CAAALY010026255">
    <property type="protein sequence ID" value="VEL15871.1"/>
    <property type="molecule type" value="Genomic_DNA"/>
</dbReference>
<reference evidence="1" key="1">
    <citation type="submission" date="2018-11" db="EMBL/GenBank/DDBJ databases">
        <authorList>
            <consortium name="Pathogen Informatics"/>
        </authorList>
    </citation>
    <scope>NUCLEOTIDE SEQUENCE</scope>
</reference>
<keyword evidence="2" id="KW-1185">Reference proteome</keyword>
<protein>
    <submittedName>
        <fullName evidence="1">Uncharacterized protein</fullName>
    </submittedName>
</protein>
<sequence length="167" mass="17991">MADSTDFSVSSSLALSNSHPVLTDFDPHMDPRLKTNSALLSLNPTSQSFSCSPTNTSLSMATATNRSNLSTLAFTSALPGNTVHTGINPYASMQVIPDDSEPSLLTDPPDLAIIAAKDYPIRQVSEQRPTWPIEDDVVELEETFESTDCVTAINLLVSFIVSTLTQK</sequence>
<accession>A0A448WN40</accession>
<dbReference type="AlphaFoldDB" id="A0A448WN40"/>
<evidence type="ECO:0000313" key="1">
    <source>
        <dbReference type="EMBL" id="VEL15871.1"/>
    </source>
</evidence>
<evidence type="ECO:0000313" key="2">
    <source>
        <dbReference type="Proteomes" id="UP000784294"/>
    </source>
</evidence>
<name>A0A448WN40_9PLAT</name>
<proteinExistence type="predicted"/>